<dbReference type="InterPro" id="IPR052893">
    <property type="entry name" value="TCS_response_regulator"/>
</dbReference>
<dbReference type="AlphaFoldDB" id="A0A2S6MVM4"/>
<evidence type="ECO:0000313" key="1">
    <source>
        <dbReference type="EMBL" id="PPQ26402.1"/>
    </source>
</evidence>
<reference evidence="1 2" key="1">
    <citation type="journal article" date="2018" name="Arch. Microbiol.">
        <title>New insights into the metabolic potential of the phototrophic purple bacterium Rhodopila globiformis DSM 161(T) from its draft genome sequence and evidence for a vanadium-dependent nitrogenase.</title>
        <authorList>
            <person name="Imhoff J.F."/>
            <person name="Rahn T."/>
            <person name="Kunzel S."/>
            <person name="Neulinger S.C."/>
        </authorList>
    </citation>
    <scope>NUCLEOTIDE SEQUENCE [LARGE SCALE GENOMIC DNA]</scope>
    <source>
        <strain evidence="1 2">DSM 16996</strain>
    </source>
</reference>
<dbReference type="SUPFAM" id="SSF52172">
    <property type="entry name" value="CheY-like"/>
    <property type="match status" value="1"/>
</dbReference>
<organism evidence="1 2">
    <name type="scientific">Rhodoblastus sphagnicola</name>
    <dbReference type="NCBI Taxonomy" id="333368"/>
    <lineage>
        <taxon>Bacteria</taxon>
        <taxon>Pseudomonadati</taxon>
        <taxon>Pseudomonadota</taxon>
        <taxon>Alphaproteobacteria</taxon>
        <taxon>Hyphomicrobiales</taxon>
        <taxon>Rhodoblastaceae</taxon>
        <taxon>Rhodoblastus</taxon>
    </lineage>
</organism>
<dbReference type="CDD" id="cd17557">
    <property type="entry name" value="REC_Rcp-like"/>
    <property type="match status" value="1"/>
</dbReference>
<gene>
    <name evidence="1" type="ORF">CCR94_22455</name>
</gene>
<dbReference type="OrthoDB" id="9793549at2"/>
<dbReference type="InterPro" id="IPR011006">
    <property type="entry name" value="CheY-like_superfamily"/>
</dbReference>
<name>A0A2S6MVM4_9HYPH</name>
<keyword evidence="2" id="KW-1185">Reference proteome</keyword>
<accession>A0A2S6MVM4</accession>
<dbReference type="InterPro" id="IPR001789">
    <property type="entry name" value="Sig_transdc_resp-reg_receiver"/>
</dbReference>
<proteinExistence type="predicted"/>
<dbReference type="RefSeq" id="WP_104510520.1">
    <property type="nucleotide sequence ID" value="NZ_JACIGC010000006.1"/>
</dbReference>
<comment type="caution">
    <text evidence="1">The sequence shown here is derived from an EMBL/GenBank/DDBJ whole genome shotgun (WGS) entry which is preliminary data.</text>
</comment>
<dbReference type="PANTHER" id="PTHR44520">
    <property type="entry name" value="RESPONSE REGULATOR RCP1-RELATED"/>
    <property type="match status" value="1"/>
</dbReference>
<protein>
    <submittedName>
        <fullName evidence="1">Uncharacterized protein</fullName>
    </submittedName>
</protein>
<dbReference type="PANTHER" id="PTHR44520:SF1">
    <property type="entry name" value="TWO-COMPONENT SYSTEM REGULATORY PROTEIN"/>
    <property type="match status" value="1"/>
</dbReference>
<dbReference type="PROSITE" id="PS50110">
    <property type="entry name" value="RESPONSE_REGULATORY"/>
    <property type="match status" value="1"/>
</dbReference>
<dbReference type="Gene3D" id="3.40.50.2300">
    <property type="match status" value="1"/>
</dbReference>
<dbReference type="GO" id="GO:0000160">
    <property type="term" value="P:phosphorelay signal transduction system"/>
    <property type="evidence" value="ECO:0007669"/>
    <property type="project" value="InterPro"/>
</dbReference>
<dbReference type="SMART" id="SM00448">
    <property type="entry name" value="REC"/>
    <property type="match status" value="1"/>
</dbReference>
<dbReference type="Proteomes" id="UP000239089">
    <property type="component" value="Unassembled WGS sequence"/>
</dbReference>
<sequence length="156" mass="17658">MSLYREHAAPIVLVAEDHNFDKMILEEVFSRAGIEADLRFVSDGEQMLDYLNRRGRYADEGSAPTPALILLDLNMPRLDGRKVIRIMRADENLRHLPVIALSTSESRKHITEAYSIGINAYLVKPANIPDYVAKITSLWHFWMVTASLPVVESLPP</sequence>
<dbReference type="Pfam" id="PF00072">
    <property type="entry name" value="Response_reg"/>
    <property type="match status" value="1"/>
</dbReference>
<evidence type="ECO:0000313" key="2">
    <source>
        <dbReference type="Proteomes" id="UP000239089"/>
    </source>
</evidence>
<dbReference type="EMBL" id="NHSJ01000134">
    <property type="protein sequence ID" value="PPQ26402.1"/>
    <property type="molecule type" value="Genomic_DNA"/>
</dbReference>